<keyword evidence="1" id="KW-0812">Transmembrane</keyword>
<feature type="transmembrane region" description="Helical" evidence="1">
    <location>
        <begin position="58"/>
        <end position="76"/>
    </location>
</feature>
<reference evidence="2 4" key="2">
    <citation type="submission" date="2024-03" db="EMBL/GenBank/DDBJ databases">
        <authorList>
            <person name="Alaster D. Moffat"/>
            <person name="Govind Chandra"/>
            <person name="Andrew W. Truman"/>
        </authorList>
    </citation>
    <scope>NUCLEOTIDE SEQUENCE [LARGE SCALE GENOMIC DNA]</scope>
    <source>
        <strain evidence="2">PS652</strain>
    </source>
</reference>
<sequence>MHGADDSMHNFLVRYSQRPVLGQQALLRFAQGSASIDGMHSGDHITNINTRRGYRSKVSGVGIALTFFVTALSIAIDPTKPGKIILPQPQASALLAQSLSALYRSRRVGSTIFQSPPLYKNVLLGIIGTLKTQTQPQGTLPMLLRAGQA</sequence>
<evidence type="ECO:0000313" key="2">
    <source>
        <dbReference type="EMBL" id="CAK9890624.1"/>
    </source>
</evidence>
<dbReference type="Proteomes" id="UP000326595">
    <property type="component" value="Chromosome"/>
</dbReference>
<proteinExistence type="predicted"/>
<accession>A0A5E6TF83</accession>
<name>A0A5E6TF83_PSEFL</name>
<protein>
    <submittedName>
        <fullName evidence="3">Uncharacterized protein</fullName>
    </submittedName>
</protein>
<organism evidence="3">
    <name type="scientific">Pseudomonas fluorescens</name>
    <dbReference type="NCBI Taxonomy" id="294"/>
    <lineage>
        <taxon>Bacteria</taxon>
        <taxon>Pseudomonadati</taxon>
        <taxon>Pseudomonadota</taxon>
        <taxon>Gammaproteobacteria</taxon>
        <taxon>Pseudomonadales</taxon>
        <taxon>Pseudomonadaceae</taxon>
        <taxon>Pseudomonas</taxon>
    </lineage>
</organism>
<evidence type="ECO:0000313" key="3">
    <source>
        <dbReference type="EMBL" id="VVM91871.1"/>
    </source>
</evidence>
<keyword evidence="1" id="KW-1133">Transmembrane helix</keyword>
<evidence type="ECO:0000313" key="4">
    <source>
        <dbReference type="Proteomes" id="UP000326595"/>
    </source>
</evidence>
<evidence type="ECO:0000256" key="1">
    <source>
        <dbReference type="SAM" id="Phobius"/>
    </source>
</evidence>
<dbReference type="AlphaFoldDB" id="A0A5E6TF83"/>
<dbReference type="EMBL" id="OZ024668">
    <property type="protein sequence ID" value="CAK9890624.1"/>
    <property type="molecule type" value="Genomic_DNA"/>
</dbReference>
<dbReference type="EMBL" id="CABVHG010000015">
    <property type="protein sequence ID" value="VVM91871.1"/>
    <property type="molecule type" value="Genomic_DNA"/>
</dbReference>
<keyword evidence="1" id="KW-0472">Membrane</keyword>
<reference evidence="3" key="1">
    <citation type="submission" date="2019-09" db="EMBL/GenBank/DDBJ databases">
        <authorList>
            <person name="Chandra G."/>
            <person name="Truman W A."/>
        </authorList>
    </citation>
    <scope>NUCLEOTIDE SEQUENCE [LARGE SCALE GENOMIC DNA]</scope>
    <source>
        <strain evidence="3">PS652</strain>
    </source>
</reference>
<gene>
    <name evidence="3" type="ORF">PS652_02834</name>
    <name evidence="2" type="ORF">PS652_03473</name>
</gene>